<evidence type="ECO:0000313" key="2">
    <source>
        <dbReference type="Proteomes" id="UP000515240"/>
    </source>
</evidence>
<dbReference type="KEGG" id="cpis:HS961_17020"/>
<sequence length="121" mass="13913">MEIPELNNVYGLIDCSGRMKEFAATLQRFREAEVWLKVSNFDGAESIHMEISDASFQAYGDHHSQFLFNGAIAGDEEMVCEFTRELHSLLRLAGFSVWFEIYDRNRVPLATLGTYFGNRHQ</sequence>
<dbReference type="RefSeq" id="WP_182324020.1">
    <property type="nucleotide sequence ID" value="NZ_CP058554.1"/>
</dbReference>
<name>A0A7G5EK72_9BURK</name>
<dbReference type="AlphaFoldDB" id="A0A7G5EK72"/>
<gene>
    <name evidence="1" type="ORF">HS961_17020</name>
</gene>
<dbReference type="EMBL" id="CP058554">
    <property type="protein sequence ID" value="QMV74397.1"/>
    <property type="molecule type" value="Genomic_DNA"/>
</dbReference>
<protein>
    <submittedName>
        <fullName evidence="1">Uncharacterized protein</fullName>
    </submittedName>
</protein>
<reference evidence="1 2" key="1">
    <citation type="journal article" date="2020" name="G3 (Bethesda)">
        <title>CeMbio - The Caenorhabditis elegans Microbiome Resource.</title>
        <authorList>
            <person name="Dirksen P."/>
            <person name="Assie A."/>
            <person name="Zimmermann J."/>
            <person name="Zhang F."/>
            <person name="Tietje A.M."/>
            <person name="Marsh S.A."/>
            <person name="Felix M.A."/>
            <person name="Shapira M."/>
            <person name="Kaleta C."/>
            <person name="Schulenburg H."/>
            <person name="Samuel B."/>
        </authorList>
    </citation>
    <scope>NUCLEOTIDE SEQUENCE [LARGE SCALE GENOMIC DNA]</scope>
    <source>
        <strain evidence="1 2">BIGb0172</strain>
    </source>
</reference>
<dbReference type="Proteomes" id="UP000515240">
    <property type="component" value="Chromosome"/>
</dbReference>
<accession>A0A7G5EK72</accession>
<organism evidence="1 2">
    <name type="scientific">Comamonas piscis</name>
    <dbReference type="NCBI Taxonomy" id="1562974"/>
    <lineage>
        <taxon>Bacteria</taxon>
        <taxon>Pseudomonadati</taxon>
        <taxon>Pseudomonadota</taxon>
        <taxon>Betaproteobacteria</taxon>
        <taxon>Burkholderiales</taxon>
        <taxon>Comamonadaceae</taxon>
        <taxon>Comamonas</taxon>
    </lineage>
</organism>
<evidence type="ECO:0000313" key="1">
    <source>
        <dbReference type="EMBL" id="QMV74397.1"/>
    </source>
</evidence>
<keyword evidence="2" id="KW-1185">Reference proteome</keyword>
<proteinExistence type="predicted"/>